<keyword evidence="1" id="KW-0808">Transferase</keyword>
<keyword evidence="2" id="KW-1185">Reference proteome</keyword>
<evidence type="ECO:0000313" key="1">
    <source>
        <dbReference type="EMBL" id="PIM95680.1"/>
    </source>
</evidence>
<keyword evidence="1" id="KW-0328">Glycosyltransferase</keyword>
<organism evidence="1 2">
    <name type="scientific">Candidatus Hodgkinia cicadicola</name>
    <dbReference type="NCBI Taxonomy" id="573658"/>
    <lineage>
        <taxon>Bacteria</taxon>
        <taxon>Pseudomonadati</taxon>
        <taxon>Pseudomonadota</taxon>
        <taxon>Alphaproteobacteria</taxon>
        <taxon>Hyphomicrobiales</taxon>
        <taxon>Candidatus Hodgkinia</taxon>
    </lineage>
</organism>
<dbReference type="GO" id="GO:0016757">
    <property type="term" value="F:glycosyltransferase activity"/>
    <property type="evidence" value="ECO:0007669"/>
    <property type="project" value="UniProtKB-KW"/>
</dbReference>
<reference evidence="1" key="1">
    <citation type="submission" date="2017-09" db="EMBL/GenBank/DDBJ databases">
        <authorList>
            <person name="Campbell M.A."/>
            <person name="Lukasik P."/>
            <person name="Simon C."/>
            <person name="McCutcheon J.P."/>
        </authorList>
    </citation>
    <scope>NUCLEOTIDE SEQUENCE [LARGE SCALE GENOMIC DNA]</scope>
    <source>
        <strain evidence="1">TRYCRA</strain>
    </source>
</reference>
<accession>A0ABX4MH47</accession>
<proteinExistence type="predicted"/>
<protein>
    <submittedName>
        <fullName evidence="1">ATP phosphoribosyltransferase</fullName>
    </submittedName>
</protein>
<dbReference type="Proteomes" id="UP000228979">
    <property type="component" value="Unassembled WGS sequence"/>
</dbReference>
<evidence type="ECO:0000313" key="2">
    <source>
        <dbReference type="Proteomes" id="UP000228979"/>
    </source>
</evidence>
<dbReference type="EMBL" id="NXGP01000070">
    <property type="protein sequence ID" value="PIM95680.1"/>
    <property type="molecule type" value="Genomic_DNA"/>
</dbReference>
<sequence>MQFKLSLPSKEGRSMTIKTNSKTNNINIRLQTQDVSPDGLSIQTSNFFNLEIKLISARIVIIKSTSNNLISYLTRSDLMFENNSKKVIQSRDNRTIKDQSPHLHINIINQINEHLLSLYLYLIPILSSKHILTSNSYINISNLKQSHLVEYKPTTQINSHINNPSPIIDIVFSVSPTSSNMLSTIPITLTTTLFNSTIKTNNFLFNTLVSLSFNNFLI</sequence>
<gene>
    <name evidence="1" type="primary">hisG</name>
    <name evidence="1" type="ORF">trycra_131</name>
</gene>
<name>A0ABX4MH47_9HYPH</name>
<comment type="caution">
    <text evidence="1">The sequence shown here is derived from an EMBL/GenBank/DDBJ whole genome shotgun (WGS) entry which is preliminary data.</text>
</comment>